<organism evidence="2 3">
    <name type="scientific">Peptoclostridium acidaminophilum DSM 3953</name>
    <dbReference type="NCBI Taxonomy" id="1286171"/>
    <lineage>
        <taxon>Bacteria</taxon>
        <taxon>Bacillati</taxon>
        <taxon>Bacillota</taxon>
        <taxon>Clostridia</taxon>
        <taxon>Peptostreptococcales</taxon>
        <taxon>Peptoclostridiaceae</taxon>
        <taxon>Peptoclostridium</taxon>
    </lineage>
</organism>
<feature type="domain" description="Calcineurin-like phosphoesterase" evidence="1">
    <location>
        <begin position="29"/>
        <end position="114"/>
    </location>
</feature>
<name>W8U4Z0_PEPAC</name>
<proteinExistence type="predicted"/>
<evidence type="ECO:0000313" key="3">
    <source>
        <dbReference type="Proteomes" id="UP000019591"/>
    </source>
</evidence>
<dbReference type="Pfam" id="PF00149">
    <property type="entry name" value="Metallophos"/>
    <property type="match status" value="1"/>
</dbReference>
<protein>
    <recommendedName>
        <fullName evidence="1">Calcineurin-like phosphoesterase domain-containing protein</fullName>
    </recommendedName>
</protein>
<dbReference type="Gene3D" id="3.60.21.10">
    <property type="match status" value="1"/>
</dbReference>
<dbReference type="PATRIC" id="fig|1286171.3.peg.666"/>
<dbReference type="GO" id="GO:0016787">
    <property type="term" value="F:hydrolase activity"/>
    <property type="evidence" value="ECO:0007669"/>
    <property type="project" value="InterPro"/>
</dbReference>
<reference evidence="2 3" key="1">
    <citation type="journal article" date="2014" name="Genome Announc.">
        <title>Complete Genome Sequence of Amino Acid-Utilizing Eubacterium acidaminophilum al-2 (DSM 3953).</title>
        <authorList>
            <person name="Poehlein A."/>
            <person name="Andreesen J.R."/>
            <person name="Daniel R."/>
        </authorList>
    </citation>
    <scope>NUCLEOTIDE SEQUENCE [LARGE SCALE GENOMIC DNA]</scope>
    <source>
        <strain evidence="2 3">DSM 3953</strain>
    </source>
</reference>
<dbReference type="STRING" id="1286171.EAL2_c07200"/>
<dbReference type="HOGENOM" id="CLU_1387638_0_0_9"/>
<keyword evidence="3" id="KW-1185">Reference proteome</keyword>
<dbReference type="InterPro" id="IPR004843">
    <property type="entry name" value="Calcineurin-like_PHP"/>
</dbReference>
<dbReference type="InterPro" id="IPR029052">
    <property type="entry name" value="Metallo-depent_PP-like"/>
</dbReference>
<gene>
    <name evidence="2" type="ORF">EAL2_c07200</name>
</gene>
<dbReference type="KEGG" id="eac:EAL2_c07200"/>
<accession>W8U4Z0</accession>
<dbReference type="eggNOG" id="COG1408">
    <property type="taxonomic scope" value="Bacteria"/>
</dbReference>
<evidence type="ECO:0000313" key="2">
    <source>
        <dbReference type="EMBL" id="AHM56021.1"/>
    </source>
</evidence>
<dbReference type="EMBL" id="CP007452">
    <property type="protein sequence ID" value="AHM56021.1"/>
    <property type="molecule type" value="Genomic_DNA"/>
</dbReference>
<dbReference type="AlphaFoldDB" id="W8U4Z0"/>
<dbReference type="SUPFAM" id="SSF56300">
    <property type="entry name" value="Metallo-dependent phosphatases"/>
    <property type="match status" value="1"/>
</dbReference>
<sequence length="207" mass="23958">MSMFMTKFYRYLGFVYIPQYLKELDEDIILHISDTTTNFFQDVKKLVTVLKPKYIVHTGDLVDNIKLQFLSASEGRYALRVKTLLEIMEGSSAEKIFISMGNHDSINAVKGLCTKCVITEDMDTIEIEGIKIAISHYPKRIMEYEGDAKHFMFGHSLELKTQMIDDKVYLNGISSINIMTIKSRQIYKLPYPYVVDDWRMKKGKLGL</sequence>
<evidence type="ECO:0000259" key="1">
    <source>
        <dbReference type="Pfam" id="PF00149"/>
    </source>
</evidence>
<dbReference type="Proteomes" id="UP000019591">
    <property type="component" value="Chromosome"/>
</dbReference>